<organism evidence="2 3">
    <name type="scientific">Naumannella cuiyingiana</name>
    <dbReference type="NCBI Taxonomy" id="1347891"/>
    <lineage>
        <taxon>Bacteria</taxon>
        <taxon>Bacillati</taxon>
        <taxon>Actinomycetota</taxon>
        <taxon>Actinomycetes</taxon>
        <taxon>Propionibacteriales</taxon>
        <taxon>Propionibacteriaceae</taxon>
        <taxon>Naumannella</taxon>
    </lineage>
</organism>
<comment type="caution">
    <text evidence="2">The sequence shown here is derived from an EMBL/GenBank/DDBJ whole genome shotgun (WGS) entry which is preliminary data.</text>
</comment>
<accession>A0A7Z0D6B3</accession>
<evidence type="ECO:0000313" key="2">
    <source>
        <dbReference type="EMBL" id="NYI69700.1"/>
    </source>
</evidence>
<gene>
    <name evidence="2" type="ORF">GGQ54_000260</name>
</gene>
<sequence>MARRPSKHLRPARPLSAGLAADASAPAGWVVRRVSGAGALKEYRCPGCQRPIAAGTPHLVAWRSADGAAERRHWHHPCWLRFGPEGGR</sequence>
<feature type="region of interest" description="Disordered" evidence="1">
    <location>
        <begin position="1"/>
        <end position="22"/>
    </location>
</feature>
<evidence type="ECO:0000313" key="3">
    <source>
        <dbReference type="Proteomes" id="UP000527616"/>
    </source>
</evidence>
<feature type="compositionally biased region" description="Basic residues" evidence="1">
    <location>
        <begin position="1"/>
        <end position="11"/>
    </location>
</feature>
<proteinExistence type="predicted"/>
<reference evidence="2 3" key="1">
    <citation type="submission" date="2020-07" db="EMBL/GenBank/DDBJ databases">
        <title>Sequencing the genomes of 1000 actinobacteria strains.</title>
        <authorList>
            <person name="Klenk H.-P."/>
        </authorList>
    </citation>
    <scope>NUCLEOTIDE SEQUENCE [LARGE SCALE GENOMIC DNA]</scope>
    <source>
        <strain evidence="2 3">DSM 103164</strain>
    </source>
</reference>
<name>A0A7Z0D6B3_9ACTN</name>
<dbReference type="RefSeq" id="WP_218843598.1">
    <property type="nucleotide sequence ID" value="NZ_JACBZS010000001.1"/>
</dbReference>
<evidence type="ECO:0008006" key="4">
    <source>
        <dbReference type="Google" id="ProtNLM"/>
    </source>
</evidence>
<dbReference type="Proteomes" id="UP000527616">
    <property type="component" value="Unassembled WGS sequence"/>
</dbReference>
<dbReference type="EMBL" id="JACBZS010000001">
    <property type="protein sequence ID" value="NYI69700.1"/>
    <property type="molecule type" value="Genomic_DNA"/>
</dbReference>
<keyword evidence="3" id="KW-1185">Reference proteome</keyword>
<protein>
    <recommendedName>
        <fullName evidence="4">ATP/GTP-binding protein</fullName>
    </recommendedName>
</protein>
<dbReference type="AlphaFoldDB" id="A0A7Z0D6B3"/>
<evidence type="ECO:0000256" key="1">
    <source>
        <dbReference type="SAM" id="MobiDB-lite"/>
    </source>
</evidence>